<evidence type="ECO:0000256" key="4">
    <source>
        <dbReference type="ARBA" id="ARBA00051383"/>
    </source>
</evidence>
<comment type="similarity">
    <text evidence="1">Belongs to the short-chain dehydrogenases/reductases (SDR) family.</text>
</comment>
<dbReference type="CDD" id="cd05233">
    <property type="entry name" value="SDR_c"/>
    <property type="match status" value="1"/>
</dbReference>
<evidence type="ECO:0000256" key="1">
    <source>
        <dbReference type="ARBA" id="ARBA00006484"/>
    </source>
</evidence>
<sequence length="262" mass="27539">MTSTEAARKQGRLAGKTAIIVGASDERSMGFATARRFLAEGANVVIAARRKEATQALADRLGAVAVACDITSEEDLAALAQAALDRFGRLDAAINYAGIEVQSPILDVTADELRRSSDVHFVGATLFIKHMARAMAQGGSIVTASSLTVLAQAPGHSAYAGAKGGADVVVRVAANELGEKGIRVNSIAPGFTRSAMTEAYFGMEAVRRAFLKEMPLGRFPTVEDIAEVALWLASDEAFVTGQRIDVTAGQALRRVPLASEYA</sequence>
<dbReference type="InterPro" id="IPR002347">
    <property type="entry name" value="SDR_fam"/>
</dbReference>
<dbReference type="RefSeq" id="WP_188072309.1">
    <property type="nucleotide sequence ID" value="NZ_BSPS01000003.1"/>
</dbReference>
<keyword evidence="3" id="KW-0520">NAD</keyword>
<dbReference type="GO" id="GO:0016491">
    <property type="term" value="F:oxidoreductase activity"/>
    <property type="evidence" value="ECO:0007669"/>
    <property type="project" value="UniProtKB-KW"/>
</dbReference>
<keyword evidence="2" id="KW-0560">Oxidoreductase</keyword>
<dbReference type="FunFam" id="3.40.50.720:FF:000084">
    <property type="entry name" value="Short-chain dehydrogenase reductase"/>
    <property type="match status" value="1"/>
</dbReference>
<feature type="domain" description="Ketoreductase" evidence="5">
    <location>
        <begin position="16"/>
        <end position="191"/>
    </location>
</feature>
<dbReference type="Pfam" id="PF13561">
    <property type="entry name" value="adh_short_C2"/>
    <property type="match status" value="1"/>
</dbReference>
<proteinExistence type="inferred from homology"/>
<dbReference type="SMART" id="SM00822">
    <property type="entry name" value="PKS_KR"/>
    <property type="match status" value="1"/>
</dbReference>
<evidence type="ECO:0000259" key="5">
    <source>
        <dbReference type="SMART" id="SM00822"/>
    </source>
</evidence>
<dbReference type="InterPro" id="IPR057326">
    <property type="entry name" value="KR_dom"/>
</dbReference>
<comment type="catalytic activity">
    <reaction evidence="4">
        <text>2,5-dichlorocyclohexa-2,5-dien-1,4-diol + NAD(+) = 2,5-dichlorohydroquinone + NADH + H(+)</text>
        <dbReference type="Rhea" id="RHEA:15741"/>
        <dbReference type="ChEBI" id="CHEBI:15378"/>
        <dbReference type="ChEBI" id="CHEBI:27545"/>
        <dbReference type="ChEBI" id="CHEBI:28975"/>
        <dbReference type="ChEBI" id="CHEBI:57540"/>
        <dbReference type="ChEBI" id="CHEBI:57945"/>
    </reaction>
</comment>
<evidence type="ECO:0000256" key="3">
    <source>
        <dbReference type="ARBA" id="ARBA00023027"/>
    </source>
</evidence>
<gene>
    <name evidence="6" type="ORF">GGR43_002527</name>
</gene>
<protein>
    <submittedName>
        <fullName evidence="6">NAD(P)-dependent dehydrogenase (Short-subunit alcohol dehydrogenase family)</fullName>
    </submittedName>
</protein>
<dbReference type="SUPFAM" id="SSF51735">
    <property type="entry name" value="NAD(P)-binding Rossmann-fold domains"/>
    <property type="match status" value="1"/>
</dbReference>
<accession>A0A7W6FR95</accession>
<comment type="caution">
    <text evidence="6">The sequence shown here is derived from an EMBL/GenBank/DDBJ whole genome shotgun (WGS) entry which is preliminary data.</text>
</comment>
<dbReference type="PRINTS" id="PR00081">
    <property type="entry name" value="GDHRDH"/>
</dbReference>
<evidence type="ECO:0000313" key="6">
    <source>
        <dbReference type="EMBL" id="MBB3926804.1"/>
    </source>
</evidence>
<dbReference type="PANTHER" id="PTHR24321">
    <property type="entry name" value="DEHYDROGENASES, SHORT CHAIN"/>
    <property type="match status" value="1"/>
</dbReference>
<dbReference type="Proteomes" id="UP000571950">
    <property type="component" value="Unassembled WGS sequence"/>
</dbReference>
<name>A0A7W6FR95_9SPHN</name>
<keyword evidence="7" id="KW-1185">Reference proteome</keyword>
<dbReference type="AlphaFoldDB" id="A0A7W6FR95"/>
<reference evidence="6 7" key="1">
    <citation type="submission" date="2020-08" db="EMBL/GenBank/DDBJ databases">
        <title>Genomic Encyclopedia of Type Strains, Phase IV (KMG-IV): sequencing the most valuable type-strain genomes for metagenomic binning, comparative biology and taxonomic classification.</title>
        <authorList>
            <person name="Goeker M."/>
        </authorList>
    </citation>
    <scope>NUCLEOTIDE SEQUENCE [LARGE SCALE GENOMIC DNA]</scope>
    <source>
        <strain evidence="6 7">DSM 26189</strain>
    </source>
</reference>
<dbReference type="PROSITE" id="PS00061">
    <property type="entry name" value="ADH_SHORT"/>
    <property type="match status" value="1"/>
</dbReference>
<dbReference type="InterPro" id="IPR020904">
    <property type="entry name" value="Sc_DH/Rdtase_CS"/>
</dbReference>
<evidence type="ECO:0000313" key="7">
    <source>
        <dbReference type="Proteomes" id="UP000571950"/>
    </source>
</evidence>
<dbReference type="Gene3D" id="3.40.50.720">
    <property type="entry name" value="NAD(P)-binding Rossmann-like Domain"/>
    <property type="match status" value="1"/>
</dbReference>
<organism evidence="6 7">
    <name type="scientific">Sphingobium jiangsuense</name>
    <dbReference type="NCBI Taxonomy" id="870476"/>
    <lineage>
        <taxon>Bacteria</taxon>
        <taxon>Pseudomonadati</taxon>
        <taxon>Pseudomonadota</taxon>
        <taxon>Alphaproteobacteria</taxon>
        <taxon>Sphingomonadales</taxon>
        <taxon>Sphingomonadaceae</taxon>
        <taxon>Sphingobium</taxon>
    </lineage>
</organism>
<dbReference type="InterPro" id="IPR036291">
    <property type="entry name" value="NAD(P)-bd_dom_sf"/>
</dbReference>
<evidence type="ECO:0000256" key="2">
    <source>
        <dbReference type="ARBA" id="ARBA00023002"/>
    </source>
</evidence>
<dbReference type="EMBL" id="JACIDT010000008">
    <property type="protein sequence ID" value="MBB3926804.1"/>
    <property type="molecule type" value="Genomic_DNA"/>
</dbReference>
<dbReference type="PANTHER" id="PTHR24321:SF8">
    <property type="entry name" value="ESTRADIOL 17-BETA-DEHYDROGENASE 8-RELATED"/>
    <property type="match status" value="1"/>
</dbReference>